<accession>A0ABT2ZP22</accession>
<dbReference type="SUPFAM" id="SSF69618">
    <property type="entry name" value="HemD-like"/>
    <property type="match status" value="1"/>
</dbReference>
<evidence type="ECO:0000313" key="3">
    <source>
        <dbReference type="Proteomes" id="UP001652564"/>
    </source>
</evidence>
<name>A0ABT2ZP22_9RHOB</name>
<protein>
    <submittedName>
        <fullName evidence="2">Uroporphyrinogen-III synthase</fullName>
    </submittedName>
</protein>
<dbReference type="Pfam" id="PF02602">
    <property type="entry name" value="HEM4"/>
    <property type="match status" value="1"/>
</dbReference>
<sequence>MDQARPTLLLTRPEAQSRRFAQAFRDRFGADWPVVMSPLTEIRTRDPGPIPPETDGVIFTSQNAVTAYAALTPRRDAIAWCVGDRTAEAARSAGFSVQVGPGDAAGLVNAIKARNGGTRYMFPRGVHVARDVAAELNSAGIETVSVIVYEQLAVAPTPQAEKLLASPEAVLLPLFSPRSARIAAERFAGCAAHLRIAAMSDAVAEAAADLNPGTLRIATHPDGSSMLDALAALIAAPNIA</sequence>
<dbReference type="InterPro" id="IPR003754">
    <property type="entry name" value="4pyrrol_synth_uPrphyn_synth"/>
</dbReference>
<dbReference type="CDD" id="cd06578">
    <property type="entry name" value="HemD"/>
    <property type="match status" value="1"/>
</dbReference>
<keyword evidence="3" id="KW-1185">Reference proteome</keyword>
<dbReference type="InterPro" id="IPR036108">
    <property type="entry name" value="4pyrrol_syn_uPrphyn_synt_sf"/>
</dbReference>
<comment type="caution">
    <text evidence="2">The sequence shown here is derived from an EMBL/GenBank/DDBJ whole genome shotgun (WGS) entry which is preliminary data.</text>
</comment>
<feature type="domain" description="Tetrapyrrole biosynthesis uroporphyrinogen III synthase" evidence="1">
    <location>
        <begin position="34"/>
        <end position="227"/>
    </location>
</feature>
<organism evidence="2 3">
    <name type="scientific">Albidovulum litorale</name>
    <dbReference type="NCBI Taxonomy" id="2984134"/>
    <lineage>
        <taxon>Bacteria</taxon>
        <taxon>Pseudomonadati</taxon>
        <taxon>Pseudomonadota</taxon>
        <taxon>Alphaproteobacteria</taxon>
        <taxon>Rhodobacterales</taxon>
        <taxon>Paracoccaceae</taxon>
        <taxon>Albidovulum</taxon>
    </lineage>
</organism>
<dbReference type="Proteomes" id="UP001652564">
    <property type="component" value="Unassembled WGS sequence"/>
</dbReference>
<gene>
    <name evidence="2" type="ORF">OEZ71_10515</name>
</gene>
<evidence type="ECO:0000259" key="1">
    <source>
        <dbReference type="Pfam" id="PF02602"/>
    </source>
</evidence>
<dbReference type="EMBL" id="JAOWKZ010000002">
    <property type="protein sequence ID" value="MCV2872725.1"/>
    <property type="molecule type" value="Genomic_DNA"/>
</dbReference>
<evidence type="ECO:0000313" key="2">
    <source>
        <dbReference type="EMBL" id="MCV2872725.1"/>
    </source>
</evidence>
<proteinExistence type="predicted"/>
<dbReference type="RefSeq" id="WP_263739901.1">
    <property type="nucleotide sequence ID" value="NZ_JAOWKZ010000002.1"/>
</dbReference>
<reference evidence="2 3" key="1">
    <citation type="submission" date="2022-10" db="EMBL/GenBank/DDBJ databases">
        <title>Defluviimonas sp. nov., isolated from ocean surface sediments.</title>
        <authorList>
            <person name="He W."/>
            <person name="Wang L."/>
            <person name="Zhang D.-F."/>
        </authorList>
    </citation>
    <scope>NUCLEOTIDE SEQUENCE [LARGE SCALE GENOMIC DNA]</scope>
    <source>
        <strain evidence="2 3">WL0050</strain>
    </source>
</reference>
<dbReference type="Gene3D" id="3.40.50.10090">
    <property type="match status" value="2"/>
</dbReference>